<evidence type="ECO:0000256" key="1">
    <source>
        <dbReference type="SAM" id="MobiDB-lite"/>
    </source>
</evidence>
<dbReference type="GO" id="GO:0032543">
    <property type="term" value="P:mitochondrial translation"/>
    <property type="evidence" value="ECO:0007669"/>
    <property type="project" value="TreeGrafter"/>
</dbReference>
<sequence>MMRLLLIVVEIRNIGAVSRSRLSQQQQQVLASSYSYCSYSTTATIDWDKKWSIRELAEQQHQHIVTKEQLEHLASLSMLKLKDSDIDSYCKQLGGVLHAMDTMQQVDTTGVQPMHSVLENDHIIMHDEDTSSKDSDNNDDDVYLKTKTILQHSTSTIANFYKVPKRVKTLDNNNSNSTNNNKTNNRDEDDDEEF</sequence>
<dbReference type="KEGG" id="dfa:DFA_10957"/>
<feature type="compositionally biased region" description="Low complexity" evidence="1">
    <location>
        <begin position="172"/>
        <end position="183"/>
    </location>
</feature>
<dbReference type="OMA" id="HEHILDH"/>
<evidence type="ECO:0000313" key="2">
    <source>
        <dbReference type="EMBL" id="EGG14699.1"/>
    </source>
</evidence>
<proteinExistence type="predicted"/>
<protein>
    <submittedName>
        <fullName evidence="2">Glutamyl-tRNA amidotransferase C subunit</fullName>
    </submittedName>
</protein>
<dbReference type="GO" id="GO:0006450">
    <property type="term" value="P:regulation of translational fidelity"/>
    <property type="evidence" value="ECO:0007669"/>
    <property type="project" value="InterPro"/>
</dbReference>
<gene>
    <name evidence="2" type="primary">gatC</name>
    <name evidence="2" type="ORF">DFA_10957</name>
</gene>
<dbReference type="PANTHER" id="PTHR15004:SF0">
    <property type="entry name" value="GLUTAMYL-TRNA(GLN) AMIDOTRANSFERASE SUBUNIT C, MITOCHONDRIAL"/>
    <property type="match status" value="1"/>
</dbReference>
<reference evidence="3" key="1">
    <citation type="journal article" date="2011" name="Genome Res.">
        <title>Phylogeny-wide analysis of social amoeba genomes highlights ancient origins for complex intercellular communication.</title>
        <authorList>
            <person name="Heidel A.J."/>
            <person name="Lawal H.M."/>
            <person name="Felder M."/>
            <person name="Schilde C."/>
            <person name="Helps N.R."/>
            <person name="Tunggal B."/>
            <person name="Rivero F."/>
            <person name="John U."/>
            <person name="Schleicher M."/>
            <person name="Eichinger L."/>
            <person name="Platzer M."/>
            <person name="Noegel A.A."/>
            <person name="Schaap P."/>
            <person name="Gloeckner G."/>
        </authorList>
    </citation>
    <scope>NUCLEOTIDE SEQUENCE [LARGE SCALE GENOMIC DNA]</scope>
    <source>
        <strain evidence="3">SH3</strain>
    </source>
</reference>
<dbReference type="STRING" id="1054147.F4QBW1"/>
<evidence type="ECO:0000313" key="3">
    <source>
        <dbReference type="Proteomes" id="UP000007797"/>
    </source>
</evidence>
<dbReference type="GO" id="GO:0030956">
    <property type="term" value="C:glutamyl-tRNA(Gln) amidotransferase complex"/>
    <property type="evidence" value="ECO:0007669"/>
    <property type="project" value="TreeGrafter"/>
</dbReference>
<dbReference type="PANTHER" id="PTHR15004">
    <property type="entry name" value="GLUTAMYL-TRNA(GLN) AMIDOTRANSFERASE SUBUNIT C, MITOCHONDRIAL"/>
    <property type="match status" value="1"/>
</dbReference>
<dbReference type="RefSeq" id="XP_004351207.1">
    <property type="nucleotide sequence ID" value="XM_004351155.1"/>
</dbReference>
<dbReference type="NCBIfam" id="TIGR00135">
    <property type="entry name" value="gatC"/>
    <property type="match status" value="1"/>
</dbReference>
<dbReference type="Gene3D" id="1.10.20.60">
    <property type="entry name" value="Glu-tRNAGln amidotransferase C subunit, N-terminal domain"/>
    <property type="match status" value="1"/>
</dbReference>
<dbReference type="Pfam" id="PF02686">
    <property type="entry name" value="GatC"/>
    <property type="match status" value="1"/>
</dbReference>
<dbReference type="GO" id="GO:0070681">
    <property type="term" value="P:glutaminyl-tRNAGln biosynthesis via transamidation"/>
    <property type="evidence" value="ECO:0007669"/>
    <property type="project" value="TreeGrafter"/>
</dbReference>
<name>F4QBW1_CACFS</name>
<keyword evidence="3" id="KW-1185">Reference proteome</keyword>
<accession>F4QBW1</accession>
<dbReference type="Proteomes" id="UP000007797">
    <property type="component" value="Unassembled WGS sequence"/>
</dbReference>
<dbReference type="EMBL" id="GL883028">
    <property type="protein sequence ID" value="EGG14699.1"/>
    <property type="molecule type" value="Genomic_DNA"/>
</dbReference>
<dbReference type="OrthoDB" id="5394539at2759"/>
<dbReference type="GeneID" id="14866571"/>
<dbReference type="InterPro" id="IPR036113">
    <property type="entry name" value="Asp/Glu-ADT_sf_sub_c"/>
</dbReference>
<dbReference type="GO" id="GO:0005739">
    <property type="term" value="C:mitochondrion"/>
    <property type="evidence" value="ECO:0007669"/>
    <property type="project" value="TreeGrafter"/>
</dbReference>
<dbReference type="SUPFAM" id="SSF141000">
    <property type="entry name" value="Glu-tRNAGln amidotransferase C subunit"/>
    <property type="match status" value="1"/>
</dbReference>
<organism evidence="2 3">
    <name type="scientific">Cavenderia fasciculata</name>
    <name type="common">Slime mold</name>
    <name type="synonym">Dictyostelium fasciculatum</name>
    <dbReference type="NCBI Taxonomy" id="261658"/>
    <lineage>
        <taxon>Eukaryota</taxon>
        <taxon>Amoebozoa</taxon>
        <taxon>Evosea</taxon>
        <taxon>Eumycetozoa</taxon>
        <taxon>Dictyostelia</taxon>
        <taxon>Acytosteliales</taxon>
        <taxon>Cavenderiaceae</taxon>
        <taxon>Cavenderia</taxon>
    </lineage>
</organism>
<dbReference type="InterPro" id="IPR003837">
    <property type="entry name" value="GatC"/>
</dbReference>
<dbReference type="AlphaFoldDB" id="F4QBW1"/>
<feature type="region of interest" description="Disordered" evidence="1">
    <location>
        <begin position="168"/>
        <end position="194"/>
    </location>
</feature>